<protein>
    <submittedName>
        <fullName evidence="2">Uncharacterized protein</fullName>
    </submittedName>
</protein>
<dbReference type="AlphaFoldDB" id="A0A9W9X709"/>
<sequence length="78" mass="8706">MKCIASTADEKDTAAERSDEPFQRGSLLLLQQRGGDKRLEHNPGWLNRQQLLSASEKPIVTEPIVKVNEFIFKPAAGE</sequence>
<accession>A0A9W9X709</accession>
<proteinExistence type="predicted"/>
<reference evidence="2" key="2">
    <citation type="journal article" date="2023" name="IMA Fungus">
        <title>Comparative genomic study of the Penicillium genus elucidates a diverse pangenome and 15 lateral gene transfer events.</title>
        <authorList>
            <person name="Petersen C."/>
            <person name="Sorensen T."/>
            <person name="Nielsen M.R."/>
            <person name="Sondergaard T.E."/>
            <person name="Sorensen J.L."/>
            <person name="Fitzpatrick D.A."/>
            <person name="Frisvad J.C."/>
            <person name="Nielsen K.L."/>
        </authorList>
    </citation>
    <scope>NUCLEOTIDE SEQUENCE</scope>
    <source>
        <strain evidence="2">IBT 30728</strain>
    </source>
</reference>
<comment type="caution">
    <text evidence="2">The sequence shown here is derived from an EMBL/GenBank/DDBJ whole genome shotgun (WGS) entry which is preliminary data.</text>
</comment>
<organism evidence="2 3">
    <name type="scientific">Penicillium diatomitis</name>
    <dbReference type="NCBI Taxonomy" id="2819901"/>
    <lineage>
        <taxon>Eukaryota</taxon>
        <taxon>Fungi</taxon>
        <taxon>Dikarya</taxon>
        <taxon>Ascomycota</taxon>
        <taxon>Pezizomycotina</taxon>
        <taxon>Eurotiomycetes</taxon>
        <taxon>Eurotiomycetidae</taxon>
        <taxon>Eurotiales</taxon>
        <taxon>Aspergillaceae</taxon>
        <taxon>Penicillium</taxon>
    </lineage>
</organism>
<evidence type="ECO:0000313" key="2">
    <source>
        <dbReference type="EMBL" id="KAJ5485256.1"/>
    </source>
</evidence>
<reference evidence="2" key="1">
    <citation type="submission" date="2022-12" db="EMBL/GenBank/DDBJ databases">
        <authorList>
            <person name="Petersen C."/>
        </authorList>
    </citation>
    <scope>NUCLEOTIDE SEQUENCE</scope>
    <source>
        <strain evidence="2">IBT 30728</strain>
    </source>
</reference>
<feature type="compositionally biased region" description="Basic and acidic residues" evidence="1">
    <location>
        <begin position="8"/>
        <end position="20"/>
    </location>
</feature>
<name>A0A9W9X709_9EURO</name>
<gene>
    <name evidence="2" type="ORF">N7539_005244</name>
</gene>
<evidence type="ECO:0000313" key="3">
    <source>
        <dbReference type="Proteomes" id="UP001148312"/>
    </source>
</evidence>
<dbReference type="RefSeq" id="XP_056790040.1">
    <property type="nucleotide sequence ID" value="XM_056934846.1"/>
</dbReference>
<feature type="region of interest" description="Disordered" evidence="1">
    <location>
        <begin position="1"/>
        <end position="20"/>
    </location>
</feature>
<dbReference type="Proteomes" id="UP001148312">
    <property type="component" value="Unassembled WGS sequence"/>
</dbReference>
<evidence type="ECO:0000256" key="1">
    <source>
        <dbReference type="SAM" id="MobiDB-lite"/>
    </source>
</evidence>
<dbReference type="GeneID" id="81625095"/>
<dbReference type="EMBL" id="JAPWDQ010000005">
    <property type="protein sequence ID" value="KAJ5485256.1"/>
    <property type="molecule type" value="Genomic_DNA"/>
</dbReference>
<keyword evidence="3" id="KW-1185">Reference proteome</keyword>